<evidence type="ECO:0000313" key="3">
    <source>
        <dbReference type="EMBL" id="AKB42716.1"/>
    </source>
</evidence>
<dbReference type="Gene3D" id="1.20.120.520">
    <property type="entry name" value="nmb1532 protein domain like"/>
    <property type="match status" value="1"/>
</dbReference>
<dbReference type="AlphaFoldDB" id="A0A0E3LGL2"/>
<reference evidence="3 4" key="1">
    <citation type="submission" date="2014-07" db="EMBL/GenBank/DDBJ databases">
        <title>Methanogenic archaea and the global carbon cycle.</title>
        <authorList>
            <person name="Henriksen J.R."/>
            <person name="Luke J."/>
            <person name="Reinhart S."/>
            <person name="Benedict M.N."/>
            <person name="Youngblut N.D."/>
            <person name="Metcalf M.E."/>
            <person name="Whitaker R.J."/>
            <person name="Metcalf W.W."/>
        </authorList>
    </citation>
    <scope>NUCLEOTIDE SEQUENCE [LARGE SCALE GENOMIC DNA]</scope>
    <source>
        <strain evidence="3 4">Z-761</strain>
    </source>
</reference>
<dbReference type="PATRIC" id="fig|1434123.4.peg.479"/>
<dbReference type="RefSeq" id="WP_048117558.1">
    <property type="nucleotide sequence ID" value="NZ_CP009520.1"/>
</dbReference>
<dbReference type="HOGENOM" id="CLU_079417_6_1_2"/>
<dbReference type="KEGG" id="mvc:MSVAZ_0447"/>
<dbReference type="Pfam" id="PF01814">
    <property type="entry name" value="Hemerythrin"/>
    <property type="match status" value="1"/>
</dbReference>
<sequence length="150" mass="17836">METIYDILKEEHEQMSDLLRQALQDGSKVSFFKVKLKADPHMMGEERIFYPVLEEINELRELMSQAHKEHDEAKTLIFEIEGMDEINEKWASKINELKQSIEHHIEEEESKVFEKARNILSQEKAEEMAQQYIEFKRSYMNRIETGGPFV</sequence>
<feature type="coiled-coil region" evidence="1">
    <location>
        <begin position="56"/>
        <end position="107"/>
    </location>
</feature>
<accession>A0A0E3LGL2</accession>
<dbReference type="GeneID" id="24808813"/>
<evidence type="ECO:0000256" key="1">
    <source>
        <dbReference type="SAM" id="Coils"/>
    </source>
</evidence>
<evidence type="ECO:0000313" key="4">
    <source>
        <dbReference type="Proteomes" id="UP000033096"/>
    </source>
</evidence>
<keyword evidence="1" id="KW-0175">Coiled coil</keyword>
<gene>
    <name evidence="3" type="ORF">MSVAZ_0447</name>
</gene>
<dbReference type="PANTHER" id="PTHR35585">
    <property type="entry name" value="HHE DOMAIN PROTEIN (AFU_ORTHOLOGUE AFUA_4G00730)"/>
    <property type="match status" value="1"/>
</dbReference>
<proteinExistence type="predicted"/>
<dbReference type="InterPro" id="IPR012312">
    <property type="entry name" value="Hemerythrin-like"/>
</dbReference>
<protein>
    <submittedName>
        <fullName evidence="3">Hemerythrin HHE cation binding domain protein</fullName>
    </submittedName>
</protein>
<dbReference type="Proteomes" id="UP000033096">
    <property type="component" value="Chromosome"/>
</dbReference>
<evidence type="ECO:0000259" key="2">
    <source>
        <dbReference type="Pfam" id="PF01814"/>
    </source>
</evidence>
<dbReference type="EMBL" id="CP009520">
    <property type="protein sequence ID" value="AKB42716.1"/>
    <property type="molecule type" value="Genomic_DNA"/>
</dbReference>
<feature type="domain" description="Hemerythrin-like" evidence="2">
    <location>
        <begin position="3"/>
        <end position="116"/>
    </location>
</feature>
<keyword evidence="4" id="KW-1185">Reference proteome</keyword>
<dbReference type="PANTHER" id="PTHR35585:SF1">
    <property type="entry name" value="HHE DOMAIN PROTEIN (AFU_ORTHOLOGUE AFUA_4G00730)"/>
    <property type="match status" value="1"/>
</dbReference>
<name>A0A0E3LGL2_9EURY</name>
<organism evidence="3 4">
    <name type="scientific">Methanosarcina vacuolata Z-761</name>
    <dbReference type="NCBI Taxonomy" id="1434123"/>
    <lineage>
        <taxon>Archaea</taxon>
        <taxon>Methanobacteriati</taxon>
        <taxon>Methanobacteriota</taxon>
        <taxon>Stenosarchaea group</taxon>
        <taxon>Methanomicrobia</taxon>
        <taxon>Methanosarcinales</taxon>
        <taxon>Methanosarcinaceae</taxon>
        <taxon>Methanosarcina</taxon>
    </lineage>
</organism>